<feature type="region of interest" description="Disordered" evidence="1">
    <location>
        <begin position="1"/>
        <end position="21"/>
    </location>
</feature>
<evidence type="ECO:0000313" key="3">
    <source>
        <dbReference type="Proteomes" id="UP001501666"/>
    </source>
</evidence>
<sequence>MLAPRPTYRAANASGVAPARRGTKKKIAKVTMLTMSSIAKAPITRLMMYVTTVPGSGPRPVVPTGDLCLHPPI</sequence>
<reference evidence="2 3" key="1">
    <citation type="journal article" date="2019" name="Int. J. Syst. Evol. Microbiol.">
        <title>The Global Catalogue of Microorganisms (GCM) 10K type strain sequencing project: providing services to taxonomists for standard genome sequencing and annotation.</title>
        <authorList>
            <consortium name="The Broad Institute Genomics Platform"/>
            <consortium name="The Broad Institute Genome Sequencing Center for Infectious Disease"/>
            <person name="Wu L."/>
            <person name="Ma J."/>
        </authorList>
    </citation>
    <scope>NUCLEOTIDE SEQUENCE [LARGE SCALE GENOMIC DNA]</scope>
    <source>
        <strain evidence="2 3">JCM 6835</strain>
    </source>
</reference>
<organism evidence="2 3">
    <name type="scientific">Nonomuraea recticatena</name>
    <dbReference type="NCBI Taxonomy" id="46178"/>
    <lineage>
        <taxon>Bacteria</taxon>
        <taxon>Bacillati</taxon>
        <taxon>Actinomycetota</taxon>
        <taxon>Actinomycetes</taxon>
        <taxon>Streptosporangiales</taxon>
        <taxon>Streptosporangiaceae</taxon>
        <taxon>Nonomuraea</taxon>
    </lineage>
</organism>
<evidence type="ECO:0000313" key="2">
    <source>
        <dbReference type="EMBL" id="GAA2699782.1"/>
    </source>
</evidence>
<proteinExistence type="predicted"/>
<protein>
    <submittedName>
        <fullName evidence="2">Uncharacterized protein</fullName>
    </submittedName>
</protein>
<dbReference type="Proteomes" id="UP001501666">
    <property type="component" value="Unassembled WGS sequence"/>
</dbReference>
<comment type="caution">
    <text evidence="2">The sequence shown here is derived from an EMBL/GenBank/DDBJ whole genome shotgun (WGS) entry which is preliminary data.</text>
</comment>
<keyword evidence="3" id="KW-1185">Reference proteome</keyword>
<gene>
    <name evidence="2" type="ORF">GCM10010412_096550</name>
</gene>
<name>A0ABN3TEA4_9ACTN</name>
<dbReference type="EMBL" id="BAAATE010000057">
    <property type="protein sequence ID" value="GAA2699782.1"/>
    <property type="molecule type" value="Genomic_DNA"/>
</dbReference>
<accession>A0ABN3TEA4</accession>
<evidence type="ECO:0000256" key="1">
    <source>
        <dbReference type="SAM" id="MobiDB-lite"/>
    </source>
</evidence>